<dbReference type="AlphaFoldDB" id="U5EHG9"/>
<name>U5EHG9_NOCAS</name>
<keyword evidence="2" id="KW-1185">Reference proteome</keyword>
<proteinExistence type="predicted"/>
<accession>U5EHG9</accession>
<reference evidence="1 2" key="1">
    <citation type="journal article" date="2014" name="BMC Genomics">
        <title>Genome based analysis of type-I polyketide synthase and nonribosomal peptide synthetase gene clusters in seven strains of five representative Nocardia species.</title>
        <authorList>
            <person name="Komaki H."/>
            <person name="Ichikawa N."/>
            <person name="Hosoyama A."/>
            <person name="Takahashi-Nakaguchi A."/>
            <person name="Matsuzawa T."/>
            <person name="Suzuki K."/>
            <person name="Fujita N."/>
            <person name="Gonoi T."/>
        </authorList>
    </citation>
    <scope>NUCLEOTIDE SEQUENCE [LARGE SCALE GENOMIC DNA]</scope>
    <source>
        <strain evidence="1 2">NBRC 15531</strain>
    </source>
</reference>
<dbReference type="SUPFAM" id="SSF53649">
    <property type="entry name" value="Alkaline phosphatase-like"/>
    <property type="match status" value="1"/>
</dbReference>
<dbReference type="InterPro" id="IPR002591">
    <property type="entry name" value="Phosphodiest/P_Trfase"/>
</dbReference>
<gene>
    <name evidence="1" type="ORF">NCAST_32_03240</name>
</gene>
<evidence type="ECO:0000313" key="1">
    <source>
        <dbReference type="EMBL" id="GAD85841.1"/>
    </source>
</evidence>
<comment type="caution">
    <text evidence="1">The sequence shown here is derived from an EMBL/GenBank/DDBJ whole genome shotgun (WGS) entry which is preliminary data.</text>
</comment>
<dbReference type="InterPro" id="IPR017850">
    <property type="entry name" value="Alkaline_phosphatase_core_sf"/>
</dbReference>
<dbReference type="eggNOG" id="COG1524">
    <property type="taxonomic scope" value="Bacteria"/>
</dbReference>
<dbReference type="EMBL" id="BAFO02000032">
    <property type="protein sequence ID" value="GAD85841.1"/>
    <property type="molecule type" value="Genomic_DNA"/>
</dbReference>
<dbReference type="Pfam" id="PF01663">
    <property type="entry name" value="Phosphodiest"/>
    <property type="match status" value="1"/>
</dbReference>
<dbReference type="GeneID" id="91517803"/>
<evidence type="ECO:0000313" key="2">
    <source>
        <dbReference type="Proteomes" id="UP000017048"/>
    </source>
</evidence>
<dbReference type="Gene3D" id="3.40.720.10">
    <property type="entry name" value="Alkaline Phosphatase, subunit A"/>
    <property type="match status" value="1"/>
</dbReference>
<protein>
    <recommendedName>
        <fullName evidence="3">Phosphodiesterase</fullName>
    </recommendedName>
</protein>
<dbReference type="RefSeq" id="WP_019047384.1">
    <property type="nucleotide sequence ID" value="NZ_BAFO02000032.1"/>
</dbReference>
<dbReference type="GO" id="GO:0016787">
    <property type="term" value="F:hydrolase activity"/>
    <property type="evidence" value="ECO:0007669"/>
    <property type="project" value="UniProtKB-ARBA"/>
</dbReference>
<dbReference type="Proteomes" id="UP000017048">
    <property type="component" value="Unassembled WGS sequence"/>
</dbReference>
<dbReference type="STRING" id="1824.SAMN05444423_102782"/>
<organism evidence="1 2">
    <name type="scientific">Nocardia asteroides NBRC 15531</name>
    <dbReference type="NCBI Taxonomy" id="1110697"/>
    <lineage>
        <taxon>Bacteria</taxon>
        <taxon>Bacillati</taxon>
        <taxon>Actinomycetota</taxon>
        <taxon>Actinomycetes</taxon>
        <taxon>Mycobacteriales</taxon>
        <taxon>Nocardiaceae</taxon>
        <taxon>Nocardia</taxon>
    </lineage>
</organism>
<dbReference type="PANTHER" id="PTHR10151:SF120">
    <property type="entry name" value="BIS(5'-ADENOSYL)-TRIPHOSPHATASE"/>
    <property type="match status" value="1"/>
</dbReference>
<dbReference type="PANTHER" id="PTHR10151">
    <property type="entry name" value="ECTONUCLEOTIDE PYROPHOSPHATASE/PHOSPHODIESTERASE"/>
    <property type="match status" value="1"/>
</dbReference>
<sequence length="384" mass="40241">MTDEHLTLPRYGTGALSDLLPSALACLGVAGETDRLGLALDVDHVCVLLVDGLGAEALAAHPDSAPFLTSLPPAEMTVGFPSTTATSLTTLGTGLPPGEHGIVGYLVRLPGEERLFNTLRWRLTGAGPKVDTLTAFPPERIQPQRTAFERAAAGGVTAIQVAPGYQNGSGLTRAGWRGGGFRPTFSVGDLVDGVLDALASAPKTLVYTYHSDLDTTGHARGPRSRAWRFELANVDRIVTELATRLPPRSALIVTGDHGMVELTDRIDADADPRLTEGVVALGGEVRARHVYTADGALGDVADTWTGILGADFLVRTRAEAITAGWFGPQVSDESAARIGDLVVAACGSAGVVRTAAEPVESMMVGYHGSMTPGEQLVPLRIHRS</sequence>
<evidence type="ECO:0008006" key="3">
    <source>
        <dbReference type="Google" id="ProtNLM"/>
    </source>
</evidence>